<reference evidence="20 21" key="1">
    <citation type="submission" date="2024-07" db="EMBL/GenBank/DDBJ databases">
        <title>Uliginosibacterium paludis KCTC:42655.</title>
        <authorList>
            <person name="Kim M.K."/>
        </authorList>
    </citation>
    <scope>NUCLEOTIDE SEQUENCE [LARGE SCALE GENOMIC DNA]</scope>
    <source>
        <strain evidence="20 21">KCTC 42655</strain>
    </source>
</reference>
<evidence type="ECO:0000256" key="7">
    <source>
        <dbReference type="ARBA" id="ARBA00019373"/>
    </source>
</evidence>
<evidence type="ECO:0000313" key="21">
    <source>
        <dbReference type="Proteomes" id="UP001548590"/>
    </source>
</evidence>
<evidence type="ECO:0000256" key="10">
    <source>
        <dbReference type="ARBA" id="ARBA00022679"/>
    </source>
</evidence>
<comment type="similarity">
    <text evidence="5 18">Belongs to the CDS family.</text>
</comment>
<dbReference type="PANTHER" id="PTHR46382">
    <property type="entry name" value="PHOSPHATIDATE CYTIDYLYLTRANSFERASE"/>
    <property type="match status" value="1"/>
</dbReference>
<dbReference type="Pfam" id="PF01148">
    <property type="entry name" value="CTP_transf_1"/>
    <property type="match status" value="1"/>
</dbReference>
<dbReference type="GO" id="GO:0004605">
    <property type="term" value="F:phosphatidate cytidylyltransferase activity"/>
    <property type="evidence" value="ECO:0007669"/>
    <property type="project" value="UniProtKB-EC"/>
</dbReference>
<accession>A0ABV2CKF1</accession>
<evidence type="ECO:0000256" key="13">
    <source>
        <dbReference type="ARBA" id="ARBA00022989"/>
    </source>
</evidence>
<keyword evidence="14" id="KW-0443">Lipid metabolism</keyword>
<gene>
    <name evidence="20" type="ORF">ABVT11_00970</name>
</gene>
<evidence type="ECO:0000256" key="6">
    <source>
        <dbReference type="ARBA" id="ARBA00012487"/>
    </source>
</evidence>
<comment type="caution">
    <text evidence="20">The sequence shown here is derived from an EMBL/GenBank/DDBJ whole genome shotgun (WGS) entry which is preliminary data.</text>
</comment>
<comment type="catalytic activity">
    <reaction evidence="1 18">
        <text>a 1,2-diacyl-sn-glycero-3-phosphate + CTP + H(+) = a CDP-1,2-diacyl-sn-glycerol + diphosphate</text>
        <dbReference type="Rhea" id="RHEA:16229"/>
        <dbReference type="ChEBI" id="CHEBI:15378"/>
        <dbReference type="ChEBI" id="CHEBI:33019"/>
        <dbReference type="ChEBI" id="CHEBI:37563"/>
        <dbReference type="ChEBI" id="CHEBI:58332"/>
        <dbReference type="ChEBI" id="CHEBI:58608"/>
        <dbReference type="EC" id="2.7.7.41"/>
    </reaction>
</comment>
<evidence type="ECO:0000256" key="11">
    <source>
        <dbReference type="ARBA" id="ARBA00022692"/>
    </source>
</evidence>
<organism evidence="20 21">
    <name type="scientific">Uliginosibacterium paludis</name>
    <dbReference type="NCBI Taxonomy" id="1615952"/>
    <lineage>
        <taxon>Bacteria</taxon>
        <taxon>Pseudomonadati</taxon>
        <taxon>Pseudomonadota</taxon>
        <taxon>Betaproteobacteria</taxon>
        <taxon>Rhodocyclales</taxon>
        <taxon>Zoogloeaceae</taxon>
        <taxon>Uliginosibacterium</taxon>
    </lineage>
</organism>
<sequence length="274" mass="29508">MLQQRIITALILGAGVILSIYFMPDWLWGALVSAVIVLAVSEWCALVKIGRPGQVLLSLLSVIPLMFVAVQPAGAVEDLPFMLGAVYLIAASFWLLSVPTFLHFRIEPVGWYWRYFAAVLMMVSSGMALIELRREDPSLLLAALLLVCTADISAFFAGRRFGKHKLAPEISPGKTWEGVAGAVLGVTAFCLLLWSLVPAIHSAIHPALVVLLALVGVTLCVVGDLYESLLKREAGVKDSGTLLPGHGGVLDRIDAMLAFLPCAGAVLLFVQMMR</sequence>
<comment type="pathway">
    <text evidence="4">Lipid metabolism.</text>
</comment>
<evidence type="ECO:0000256" key="16">
    <source>
        <dbReference type="ARBA" id="ARBA00023209"/>
    </source>
</evidence>
<feature type="transmembrane region" description="Helical" evidence="19">
    <location>
        <begin position="203"/>
        <end position="222"/>
    </location>
</feature>
<feature type="transmembrane region" description="Helical" evidence="19">
    <location>
        <begin position="56"/>
        <end position="75"/>
    </location>
</feature>
<keyword evidence="21" id="KW-1185">Reference proteome</keyword>
<evidence type="ECO:0000256" key="14">
    <source>
        <dbReference type="ARBA" id="ARBA00023098"/>
    </source>
</evidence>
<comment type="subcellular location">
    <subcellularLocation>
        <location evidence="2">Cell membrane</location>
        <topology evidence="2">Multi-pass membrane protein</topology>
    </subcellularLocation>
</comment>
<dbReference type="EMBL" id="JBEWLZ010000001">
    <property type="protein sequence ID" value="MET1488379.1"/>
    <property type="molecule type" value="Genomic_DNA"/>
</dbReference>
<keyword evidence="12 18" id="KW-0548">Nucleotidyltransferase</keyword>
<evidence type="ECO:0000256" key="2">
    <source>
        <dbReference type="ARBA" id="ARBA00004651"/>
    </source>
</evidence>
<evidence type="ECO:0000256" key="15">
    <source>
        <dbReference type="ARBA" id="ARBA00023136"/>
    </source>
</evidence>
<feature type="transmembrane region" description="Helical" evidence="19">
    <location>
        <begin position="7"/>
        <end position="24"/>
    </location>
</feature>
<keyword evidence="15 19" id="KW-0472">Membrane</keyword>
<protein>
    <recommendedName>
        <fullName evidence="7 18">Phosphatidate cytidylyltransferase</fullName>
        <ecNumber evidence="6 18">2.7.7.41</ecNumber>
    </recommendedName>
</protein>
<evidence type="ECO:0000313" key="20">
    <source>
        <dbReference type="EMBL" id="MET1488379.1"/>
    </source>
</evidence>
<dbReference type="EC" id="2.7.7.41" evidence="6 18"/>
<keyword evidence="10 18" id="KW-0808">Transferase</keyword>
<dbReference type="RefSeq" id="WP_345926445.1">
    <property type="nucleotide sequence ID" value="NZ_JBDIVF010000003.1"/>
</dbReference>
<feature type="transmembrane region" description="Helical" evidence="19">
    <location>
        <begin position="81"/>
        <end position="104"/>
    </location>
</feature>
<evidence type="ECO:0000256" key="8">
    <source>
        <dbReference type="ARBA" id="ARBA00022475"/>
    </source>
</evidence>
<keyword evidence="8" id="KW-1003">Cell membrane</keyword>
<evidence type="ECO:0000256" key="4">
    <source>
        <dbReference type="ARBA" id="ARBA00005189"/>
    </source>
</evidence>
<evidence type="ECO:0000256" key="12">
    <source>
        <dbReference type="ARBA" id="ARBA00022695"/>
    </source>
</evidence>
<keyword evidence="17" id="KW-1208">Phospholipid metabolism</keyword>
<feature type="transmembrane region" description="Helical" evidence="19">
    <location>
        <begin position="30"/>
        <end position="49"/>
    </location>
</feature>
<dbReference type="InterPro" id="IPR000374">
    <property type="entry name" value="PC_trans"/>
</dbReference>
<dbReference type="PANTHER" id="PTHR46382:SF1">
    <property type="entry name" value="PHOSPHATIDATE CYTIDYLYLTRANSFERASE"/>
    <property type="match status" value="1"/>
</dbReference>
<evidence type="ECO:0000256" key="19">
    <source>
        <dbReference type="SAM" id="Phobius"/>
    </source>
</evidence>
<evidence type="ECO:0000256" key="5">
    <source>
        <dbReference type="ARBA" id="ARBA00010185"/>
    </source>
</evidence>
<feature type="transmembrane region" description="Helical" evidence="19">
    <location>
        <begin position="111"/>
        <end position="132"/>
    </location>
</feature>
<evidence type="ECO:0000256" key="1">
    <source>
        <dbReference type="ARBA" id="ARBA00001698"/>
    </source>
</evidence>
<feature type="transmembrane region" description="Helical" evidence="19">
    <location>
        <begin position="138"/>
        <end position="157"/>
    </location>
</feature>
<keyword evidence="16" id="KW-0594">Phospholipid biosynthesis</keyword>
<name>A0ABV2CKF1_9RHOO</name>
<feature type="transmembrane region" description="Helical" evidence="19">
    <location>
        <begin position="178"/>
        <end position="197"/>
    </location>
</feature>
<keyword evidence="11 18" id="KW-0812">Transmembrane</keyword>
<dbReference type="PROSITE" id="PS01315">
    <property type="entry name" value="CDS"/>
    <property type="match status" value="1"/>
</dbReference>
<evidence type="ECO:0000256" key="18">
    <source>
        <dbReference type="RuleBase" id="RU003938"/>
    </source>
</evidence>
<comment type="pathway">
    <text evidence="3 18">Phospholipid metabolism; CDP-diacylglycerol biosynthesis; CDP-diacylglycerol from sn-glycerol 3-phosphate: step 3/3.</text>
</comment>
<keyword evidence="9" id="KW-0444">Lipid biosynthesis</keyword>
<proteinExistence type="inferred from homology"/>
<evidence type="ECO:0000256" key="9">
    <source>
        <dbReference type="ARBA" id="ARBA00022516"/>
    </source>
</evidence>
<dbReference type="Proteomes" id="UP001548590">
    <property type="component" value="Unassembled WGS sequence"/>
</dbReference>
<keyword evidence="13 19" id="KW-1133">Transmembrane helix</keyword>
<evidence type="ECO:0000256" key="3">
    <source>
        <dbReference type="ARBA" id="ARBA00005119"/>
    </source>
</evidence>
<evidence type="ECO:0000256" key="17">
    <source>
        <dbReference type="ARBA" id="ARBA00023264"/>
    </source>
</evidence>